<name>A0A0C3NRX2_PISTI</name>
<dbReference type="PANTHER" id="PTHR45527:SF1">
    <property type="entry name" value="FATTY ACID SYNTHASE"/>
    <property type="match status" value="1"/>
</dbReference>
<evidence type="ECO:0000259" key="2">
    <source>
        <dbReference type="Pfam" id="PF00501"/>
    </source>
</evidence>
<keyword evidence="4" id="KW-1185">Reference proteome</keyword>
<dbReference type="GO" id="GO:0044550">
    <property type="term" value="P:secondary metabolite biosynthetic process"/>
    <property type="evidence" value="ECO:0007669"/>
    <property type="project" value="TreeGrafter"/>
</dbReference>
<dbReference type="AlphaFoldDB" id="A0A0C3NRX2"/>
<dbReference type="OrthoDB" id="408177at2759"/>
<evidence type="ECO:0000256" key="1">
    <source>
        <dbReference type="ARBA" id="ARBA00023268"/>
    </source>
</evidence>
<protein>
    <recommendedName>
        <fullName evidence="2">AMP-dependent synthetase/ligase domain-containing protein</fullName>
    </recommendedName>
</protein>
<dbReference type="GO" id="GO:0031177">
    <property type="term" value="F:phosphopantetheine binding"/>
    <property type="evidence" value="ECO:0007669"/>
    <property type="project" value="TreeGrafter"/>
</dbReference>
<dbReference type="InterPro" id="IPR000873">
    <property type="entry name" value="AMP-dep_synth/lig_dom"/>
</dbReference>
<keyword evidence="1" id="KW-0511">Multifunctional enzyme</keyword>
<dbReference type="Proteomes" id="UP000054217">
    <property type="component" value="Unassembled WGS sequence"/>
</dbReference>
<gene>
    <name evidence="3" type="ORF">M404DRAFT_26928</name>
</gene>
<dbReference type="PANTHER" id="PTHR45527">
    <property type="entry name" value="NONRIBOSOMAL PEPTIDE SYNTHETASE"/>
    <property type="match status" value="1"/>
</dbReference>
<sequence length="148" mass="16233">MLRLDPGVSDVQDMQCMLDHLVLAFEQFLANPPLSGTLSVVEINSLAERENPARYSYVYDLLARRAFARPDSIAVECDGKVVYTYAGLDGASDQFAQYLKDALSVCPDDIVPLFLPQFPMAIVVLYAILKVGAVYLAVDIETPTISSP</sequence>
<evidence type="ECO:0000313" key="3">
    <source>
        <dbReference type="EMBL" id="KIO03615.1"/>
    </source>
</evidence>
<dbReference type="Gene3D" id="3.40.50.12780">
    <property type="entry name" value="N-terminal domain of ligase-like"/>
    <property type="match status" value="1"/>
</dbReference>
<dbReference type="STRING" id="870435.A0A0C3NRX2"/>
<dbReference type="InParanoid" id="A0A0C3NRX2"/>
<dbReference type="GO" id="GO:0043041">
    <property type="term" value="P:amino acid activation for nonribosomal peptide biosynthetic process"/>
    <property type="evidence" value="ECO:0007669"/>
    <property type="project" value="TreeGrafter"/>
</dbReference>
<dbReference type="InterPro" id="IPR042099">
    <property type="entry name" value="ANL_N_sf"/>
</dbReference>
<dbReference type="HOGENOM" id="CLU_1759563_0_0_1"/>
<accession>A0A0C3NRX2</accession>
<dbReference type="EMBL" id="KN831975">
    <property type="protein sequence ID" value="KIO03615.1"/>
    <property type="molecule type" value="Genomic_DNA"/>
</dbReference>
<dbReference type="SUPFAM" id="SSF56801">
    <property type="entry name" value="Acetyl-CoA synthetase-like"/>
    <property type="match status" value="1"/>
</dbReference>
<reference evidence="4" key="2">
    <citation type="submission" date="2015-01" db="EMBL/GenBank/DDBJ databases">
        <title>Evolutionary Origins and Diversification of the Mycorrhizal Mutualists.</title>
        <authorList>
            <consortium name="DOE Joint Genome Institute"/>
            <consortium name="Mycorrhizal Genomics Consortium"/>
            <person name="Kohler A."/>
            <person name="Kuo A."/>
            <person name="Nagy L.G."/>
            <person name="Floudas D."/>
            <person name="Copeland A."/>
            <person name="Barry K.W."/>
            <person name="Cichocki N."/>
            <person name="Veneault-Fourrey C."/>
            <person name="LaButti K."/>
            <person name="Lindquist E.A."/>
            <person name="Lipzen A."/>
            <person name="Lundell T."/>
            <person name="Morin E."/>
            <person name="Murat C."/>
            <person name="Riley R."/>
            <person name="Ohm R."/>
            <person name="Sun H."/>
            <person name="Tunlid A."/>
            <person name="Henrissat B."/>
            <person name="Grigoriev I.V."/>
            <person name="Hibbett D.S."/>
            <person name="Martin F."/>
        </authorList>
    </citation>
    <scope>NUCLEOTIDE SEQUENCE [LARGE SCALE GENOMIC DNA]</scope>
    <source>
        <strain evidence="4">Marx 270</strain>
    </source>
</reference>
<organism evidence="3 4">
    <name type="scientific">Pisolithus tinctorius Marx 270</name>
    <dbReference type="NCBI Taxonomy" id="870435"/>
    <lineage>
        <taxon>Eukaryota</taxon>
        <taxon>Fungi</taxon>
        <taxon>Dikarya</taxon>
        <taxon>Basidiomycota</taxon>
        <taxon>Agaricomycotina</taxon>
        <taxon>Agaricomycetes</taxon>
        <taxon>Agaricomycetidae</taxon>
        <taxon>Boletales</taxon>
        <taxon>Sclerodermatineae</taxon>
        <taxon>Pisolithaceae</taxon>
        <taxon>Pisolithus</taxon>
    </lineage>
</organism>
<evidence type="ECO:0000313" key="4">
    <source>
        <dbReference type="Proteomes" id="UP000054217"/>
    </source>
</evidence>
<dbReference type="GO" id="GO:0005737">
    <property type="term" value="C:cytoplasm"/>
    <property type="evidence" value="ECO:0007669"/>
    <property type="project" value="TreeGrafter"/>
</dbReference>
<feature type="domain" description="AMP-dependent synthetase/ligase" evidence="2">
    <location>
        <begin position="63"/>
        <end position="141"/>
    </location>
</feature>
<reference evidence="3 4" key="1">
    <citation type="submission" date="2014-04" db="EMBL/GenBank/DDBJ databases">
        <authorList>
            <consortium name="DOE Joint Genome Institute"/>
            <person name="Kuo A."/>
            <person name="Kohler A."/>
            <person name="Costa M.D."/>
            <person name="Nagy L.G."/>
            <person name="Floudas D."/>
            <person name="Copeland A."/>
            <person name="Barry K.W."/>
            <person name="Cichocki N."/>
            <person name="Veneault-Fourrey C."/>
            <person name="LaButti K."/>
            <person name="Lindquist E.A."/>
            <person name="Lipzen A."/>
            <person name="Lundell T."/>
            <person name="Morin E."/>
            <person name="Murat C."/>
            <person name="Sun H."/>
            <person name="Tunlid A."/>
            <person name="Henrissat B."/>
            <person name="Grigoriev I.V."/>
            <person name="Hibbett D.S."/>
            <person name="Martin F."/>
            <person name="Nordberg H.P."/>
            <person name="Cantor M.N."/>
            <person name="Hua S.X."/>
        </authorList>
    </citation>
    <scope>NUCLEOTIDE SEQUENCE [LARGE SCALE GENOMIC DNA]</scope>
    <source>
        <strain evidence="3 4">Marx 270</strain>
    </source>
</reference>
<proteinExistence type="predicted"/>
<dbReference type="Pfam" id="PF00501">
    <property type="entry name" value="AMP-binding"/>
    <property type="match status" value="1"/>
</dbReference>